<dbReference type="PANTHER" id="PTHR12945">
    <property type="entry name" value="TRANSLATION INITIATION FACTOR EIF3-RELATED"/>
    <property type="match status" value="1"/>
</dbReference>
<name>A0A0D2MZU1_9CHLO</name>
<protein>
    <recommendedName>
        <fullName evidence="3">tRNA (adenine(58)-N(1))-methyltransferase non-catalytic subunit TRM6</fullName>
    </recommendedName>
    <alternativeName>
        <fullName evidence="6">tRNA(m1A58)-methyltransferase subunit TRM6</fullName>
    </alternativeName>
</protein>
<dbReference type="EMBL" id="KK101796">
    <property type="protein sequence ID" value="KIY99610.1"/>
    <property type="molecule type" value="Genomic_DNA"/>
</dbReference>
<keyword evidence="5" id="KW-0539">Nucleus</keyword>
<gene>
    <name evidence="8" type="ORF">MNEG_8355</name>
</gene>
<keyword evidence="9" id="KW-1185">Reference proteome</keyword>
<dbReference type="Pfam" id="PF04189">
    <property type="entry name" value="Gcd10p"/>
    <property type="match status" value="1"/>
</dbReference>
<evidence type="ECO:0000313" key="8">
    <source>
        <dbReference type="EMBL" id="KIY99610.1"/>
    </source>
</evidence>
<evidence type="ECO:0000256" key="1">
    <source>
        <dbReference type="ARBA" id="ARBA00004123"/>
    </source>
</evidence>
<organism evidence="8 9">
    <name type="scientific">Monoraphidium neglectum</name>
    <dbReference type="NCBI Taxonomy" id="145388"/>
    <lineage>
        <taxon>Eukaryota</taxon>
        <taxon>Viridiplantae</taxon>
        <taxon>Chlorophyta</taxon>
        <taxon>core chlorophytes</taxon>
        <taxon>Chlorophyceae</taxon>
        <taxon>CS clade</taxon>
        <taxon>Sphaeropleales</taxon>
        <taxon>Selenastraceae</taxon>
        <taxon>Monoraphidium</taxon>
    </lineage>
</organism>
<dbReference type="GO" id="GO:0005634">
    <property type="term" value="C:nucleus"/>
    <property type="evidence" value="ECO:0007669"/>
    <property type="project" value="UniProtKB-SubCell"/>
</dbReference>
<dbReference type="KEGG" id="mng:MNEG_8355"/>
<dbReference type="GO" id="GO:0008168">
    <property type="term" value="F:methyltransferase activity"/>
    <property type="evidence" value="ECO:0007669"/>
    <property type="project" value="UniProtKB-KW"/>
</dbReference>
<keyword evidence="8" id="KW-0489">Methyltransferase</keyword>
<accession>A0A0D2MZU1</accession>
<dbReference type="RefSeq" id="XP_013898630.1">
    <property type="nucleotide sequence ID" value="XM_014043176.1"/>
</dbReference>
<dbReference type="Proteomes" id="UP000054498">
    <property type="component" value="Unassembled WGS sequence"/>
</dbReference>
<dbReference type="STRING" id="145388.A0A0D2MZU1"/>
<sequence length="160" mass="17778">MPSQLGPKVDEVDKDNSQLVDRNEDNQALKAEDIEELKRQGKAGADIVEALCSNSVTFDTKTEFAQDKYIKRKSKKYVLRVTLRRPTGRTLCETLFEKSNGQRTWNLRGDTLAAALSLANVGANSRVLVVESCQGLLASACAERLGGAGNRRAARRRRRR</sequence>
<dbReference type="InterPro" id="IPR017423">
    <property type="entry name" value="TRM6"/>
</dbReference>
<dbReference type="GeneID" id="25741231"/>
<dbReference type="AlphaFoldDB" id="A0A0D2MZU1"/>
<evidence type="ECO:0000256" key="5">
    <source>
        <dbReference type="ARBA" id="ARBA00023242"/>
    </source>
</evidence>
<dbReference type="GO" id="GO:0030488">
    <property type="term" value="P:tRNA methylation"/>
    <property type="evidence" value="ECO:0007669"/>
    <property type="project" value="InterPro"/>
</dbReference>
<comment type="similarity">
    <text evidence="2">Belongs to the TRM6/GCD10 family.</text>
</comment>
<feature type="region of interest" description="Disordered" evidence="7">
    <location>
        <begin position="1"/>
        <end position="26"/>
    </location>
</feature>
<evidence type="ECO:0000256" key="6">
    <source>
        <dbReference type="ARBA" id="ARBA00032319"/>
    </source>
</evidence>
<evidence type="ECO:0000313" key="9">
    <source>
        <dbReference type="Proteomes" id="UP000054498"/>
    </source>
</evidence>
<dbReference type="GO" id="GO:0031515">
    <property type="term" value="C:tRNA (m1A) methyltransferase complex"/>
    <property type="evidence" value="ECO:0007669"/>
    <property type="project" value="InterPro"/>
</dbReference>
<dbReference type="PANTHER" id="PTHR12945:SF0">
    <property type="entry name" value="TRNA (ADENINE(58)-N(1))-METHYLTRANSFERASE NON-CATALYTIC SUBUNIT TRM6"/>
    <property type="match status" value="1"/>
</dbReference>
<feature type="compositionally biased region" description="Basic and acidic residues" evidence="7">
    <location>
        <begin position="8"/>
        <end position="26"/>
    </location>
</feature>
<keyword evidence="4" id="KW-0819">tRNA processing</keyword>
<evidence type="ECO:0000256" key="2">
    <source>
        <dbReference type="ARBA" id="ARBA00008320"/>
    </source>
</evidence>
<proteinExistence type="inferred from homology"/>
<dbReference type="OrthoDB" id="10254665at2759"/>
<reference evidence="8 9" key="1">
    <citation type="journal article" date="2013" name="BMC Genomics">
        <title>Reconstruction of the lipid metabolism for the microalga Monoraphidium neglectum from its genome sequence reveals characteristics suitable for biofuel production.</title>
        <authorList>
            <person name="Bogen C."/>
            <person name="Al-Dilaimi A."/>
            <person name="Albersmeier A."/>
            <person name="Wichmann J."/>
            <person name="Grundmann M."/>
            <person name="Rupp O."/>
            <person name="Lauersen K.J."/>
            <person name="Blifernez-Klassen O."/>
            <person name="Kalinowski J."/>
            <person name="Goesmann A."/>
            <person name="Mussgnug J.H."/>
            <person name="Kruse O."/>
        </authorList>
    </citation>
    <scope>NUCLEOTIDE SEQUENCE [LARGE SCALE GENOMIC DNA]</scope>
    <source>
        <strain evidence="8 9">SAG 48.87</strain>
    </source>
</reference>
<evidence type="ECO:0000256" key="7">
    <source>
        <dbReference type="SAM" id="MobiDB-lite"/>
    </source>
</evidence>
<evidence type="ECO:0000256" key="4">
    <source>
        <dbReference type="ARBA" id="ARBA00022694"/>
    </source>
</evidence>
<evidence type="ECO:0000256" key="3">
    <source>
        <dbReference type="ARBA" id="ARBA00021704"/>
    </source>
</evidence>
<comment type="subcellular location">
    <subcellularLocation>
        <location evidence="1">Nucleus</location>
    </subcellularLocation>
</comment>
<keyword evidence="8" id="KW-0808">Transferase</keyword>